<feature type="transmembrane region" description="Helical" evidence="8">
    <location>
        <begin position="217"/>
        <end position="237"/>
    </location>
</feature>
<dbReference type="RefSeq" id="WP_151916959.1">
    <property type="nucleotide sequence ID" value="NZ_RQSP01000020.1"/>
</dbReference>
<evidence type="ECO:0000256" key="1">
    <source>
        <dbReference type="ARBA" id="ARBA00004141"/>
    </source>
</evidence>
<comment type="catalytic activity">
    <reaction evidence="8">
        <text>an all-trans-polyprenyl diphosphate + 1,4-dihydroxy-2-naphthoate + H(+) = a 2-demethylmenaquinol + CO2 + diphosphate</text>
        <dbReference type="Rhea" id="RHEA:26478"/>
        <dbReference type="Rhea" id="RHEA-COMP:9563"/>
        <dbReference type="Rhea" id="RHEA-COMP:9564"/>
        <dbReference type="ChEBI" id="CHEBI:11173"/>
        <dbReference type="ChEBI" id="CHEBI:15378"/>
        <dbReference type="ChEBI" id="CHEBI:16526"/>
        <dbReference type="ChEBI" id="CHEBI:33019"/>
        <dbReference type="ChEBI" id="CHEBI:55437"/>
        <dbReference type="ChEBI" id="CHEBI:58914"/>
        <dbReference type="EC" id="2.5.1.74"/>
    </reaction>
</comment>
<keyword evidence="4 8" id="KW-0808">Transferase</keyword>
<proteinExistence type="inferred from homology"/>
<feature type="compositionally biased region" description="Basic and acidic residues" evidence="10">
    <location>
        <begin position="114"/>
        <end position="123"/>
    </location>
</feature>
<evidence type="ECO:0000256" key="3">
    <source>
        <dbReference type="ARBA" id="ARBA00022475"/>
    </source>
</evidence>
<evidence type="ECO:0000256" key="4">
    <source>
        <dbReference type="ARBA" id="ARBA00022679"/>
    </source>
</evidence>
<sequence length="336" mass="34982">MSAKLWFKGARPMTLPVAVSSVVVGACVAWPIIEGLGVCPAVSPTPAYCAANAQRAALLGSRFWPVLLLCLAVAVLLQVSANYANDYFDGIRGVDEGRGTEGGTAAGADQDANQDARKHDPKPMRLTASGKVAPRNVLFAAIGCAVAACVLGLIAVVWTGAWWLLAVGVVCVLAAWGYTGGKHPYGYAGLGELGVFVCFGLAAVLGTQYALTGALSVFGIICAVCAGLFDCVVLMVNNLRDVESDDRHGKRTLAVRLGARRARMVMNVVIVLAWLIAIYVGMALWIPWGGVLMASGIGVPARLVSGLAKGGYRGALADSVYQTVLFALVVVVALMM</sequence>
<dbReference type="InterPro" id="IPR026046">
    <property type="entry name" value="UBIAD1"/>
</dbReference>
<keyword evidence="7 8" id="KW-0472">Membrane</keyword>
<dbReference type="InterPro" id="IPR004657">
    <property type="entry name" value="MenA"/>
</dbReference>
<feature type="transmembrane region" description="Helical" evidence="8">
    <location>
        <begin position="265"/>
        <end position="286"/>
    </location>
</feature>
<feature type="transmembrane region" description="Helical" evidence="8">
    <location>
        <begin position="161"/>
        <end position="178"/>
    </location>
</feature>
<dbReference type="EC" id="2.5.1.74" evidence="8 9"/>
<comment type="similarity">
    <text evidence="8">Belongs to the MenA family. Type 1 subfamily.</text>
</comment>
<comment type="subcellular location">
    <subcellularLocation>
        <location evidence="8">Cell membrane</location>
        <topology evidence="8">Multi-pass membrane protein</topology>
    </subcellularLocation>
    <subcellularLocation>
        <location evidence="1">Membrane</location>
        <topology evidence="1">Multi-pass membrane protein</topology>
    </subcellularLocation>
</comment>
<evidence type="ECO:0000256" key="9">
    <source>
        <dbReference type="NCBIfam" id="TIGR00751"/>
    </source>
</evidence>
<dbReference type="GO" id="GO:0042371">
    <property type="term" value="P:vitamin K biosynthetic process"/>
    <property type="evidence" value="ECO:0007669"/>
    <property type="project" value="TreeGrafter"/>
</dbReference>
<protein>
    <recommendedName>
        <fullName evidence="8 9">1,4-dihydroxy-2-naphthoate octaprenyltransferase</fullName>
        <shortName evidence="8">DHNA-octaprenyltransferase</shortName>
        <ecNumber evidence="8 9">2.5.1.74</ecNumber>
    </recommendedName>
</protein>
<feature type="transmembrane region" description="Helical" evidence="8">
    <location>
        <begin position="190"/>
        <end position="211"/>
    </location>
</feature>
<dbReference type="PANTHER" id="PTHR13929">
    <property type="entry name" value="1,4-DIHYDROXY-2-NAPHTHOATE OCTAPRENYLTRANSFERASE"/>
    <property type="match status" value="1"/>
</dbReference>
<dbReference type="GO" id="GO:0005886">
    <property type="term" value="C:plasma membrane"/>
    <property type="evidence" value="ECO:0007669"/>
    <property type="project" value="UniProtKB-SubCell"/>
</dbReference>
<keyword evidence="3 8" id="KW-1003">Cell membrane</keyword>
<reference evidence="11 12" key="1">
    <citation type="journal article" date="2019" name="Int. J. Syst. Evol. Microbiol.">
        <title>Bifidobacterium jacchi sp. nov., isolated from the faeces of a baby common marmoset (Callithrix jacchus).</title>
        <authorList>
            <person name="Modesto M."/>
            <person name="Watanabe K."/>
            <person name="Arita M."/>
            <person name="Satti M."/>
            <person name="Oki K."/>
            <person name="Sciavilla P."/>
            <person name="Patavino C."/>
            <person name="Camma C."/>
            <person name="Michelini S."/>
            <person name="Sgorbati B."/>
            <person name="Mattarelli P."/>
        </authorList>
    </citation>
    <scope>NUCLEOTIDE SEQUENCE [LARGE SCALE GENOMIC DNA]</scope>
    <source>
        <strain evidence="11 12">MRM 9.3</strain>
    </source>
</reference>
<dbReference type="UniPathway" id="UPA00079">
    <property type="reaction ID" value="UER00168"/>
</dbReference>
<evidence type="ECO:0000256" key="6">
    <source>
        <dbReference type="ARBA" id="ARBA00022989"/>
    </source>
</evidence>
<name>A0A5N5RJ50_9BIFI</name>
<feature type="transmembrane region" description="Helical" evidence="8">
    <location>
        <begin position="319"/>
        <end position="335"/>
    </location>
</feature>
<evidence type="ECO:0000256" key="10">
    <source>
        <dbReference type="SAM" id="MobiDB-lite"/>
    </source>
</evidence>
<keyword evidence="6 8" id="KW-1133">Transmembrane helix</keyword>
<accession>A0A5N5RJ50</accession>
<dbReference type="HAMAP" id="MF_01937">
    <property type="entry name" value="MenA_1"/>
    <property type="match status" value="1"/>
</dbReference>
<comment type="pathway">
    <text evidence="8">Quinol/quinone metabolism; menaquinone biosynthesis; menaquinol from 1,4-dihydroxy-2-naphthoate: step 1/2.</text>
</comment>
<dbReference type="GO" id="GO:0009234">
    <property type="term" value="P:menaquinone biosynthetic process"/>
    <property type="evidence" value="ECO:0007669"/>
    <property type="project" value="UniProtKB-UniRule"/>
</dbReference>
<keyword evidence="2 8" id="KW-0474">Menaquinone biosynthesis</keyword>
<feature type="transmembrane region" description="Helical" evidence="8">
    <location>
        <begin position="12"/>
        <end position="33"/>
    </location>
</feature>
<feature type="transmembrane region" description="Helical" evidence="8">
    <location>
        <begin position="63"/>
        <end position="84"/>
    </location>
</feature>
<organism evidence="11 12">
    <name type="scientific">Bifidobacterium jacchi</name>
    <dbReference type="NCBI Taxonomy" id="2490545"/>
    <lineage>
        <taxon>Bacteria</taxon>
        <taxon>Bacillati</taxon>
        <taxon>Actinomycetota</taxon>
        <taxon>Actinomycetes</taxon>
        <taxon>Bifidobacteriales</taxon>
        <taxon>Bifidobacteriaceae</taxon>
        <taxon>Bifidobacterium</taxon>
    </lineage>
</organism>
<dbReference type="InterPro" id="IPR000537">
    <property type="entry name" value="UbiA_prenyltransferase"/>
</dbReference>
<dbReference type="CDD" id="cd13962">
    <property type="entry name" value="PT_UbiA_UBIAD1"/>
    <property type="match status" value="1"/>
</dbReference>
<dbReference type="AlphaFoldDB" id="A0A5N5RJ50"/>
<evidence type="ECO:0000313" key="12">
    <source>
        <dbReference type="Proteomes" id="UP000326336"/>
    </source>
</evidence>
<dbReference type="NCBIfam" id="TIGR00751">
    <property type="entry name" value="menA"/>
    <property type="match status" value="1"/>
</dbReference>
<comment type="caution">
    <text evidence="11">The sequence shown here is derived from an EMBL/GenBank/DDBJ whole genome shotgun (WGS) entry which is preliminary data.</text>
</comment>
<dbReference type="Proteomes" id="UP000326336">
    <property type="component" value="Unassembled WGS sequence"/>
</dbReference>
<evidence type="ECO:0000256" key="5">
    <source>
        <dbReference type="ARBA" id="ARBA00022692"/>
    </source>
</evidence>
<gene>
    <name evidence="8 11" type="primary">menA</name>
    <name evidence="11" type="ORF">EHS19_06455</name>
</gene>
<dbReference type="PANTHER" id="PTHR13929:SF0">
    <property type="entry name" value="UBIA PRENYLTRANSFERASE DOMAIN-CONTAINING PROTEIN 1"/>
    <property type="match status" value="1"/>
</dbReference>
<keyword evidence="12" id="KW-1185">Reference proteome</keyword>
<evidence type="ECO:0000256" key="8">
    <source>
        <dbReference type="HAMAP-Rule" id="MF_01937"/>
    </source>
</evidence>
<dbReference type="EMBL" id="RQSP01000020">
    <property type="protein sequence ID" value="KAB5606741.1"/>
    <property type="molecule type" value="Genomic_DNA"/>
</dbReference>
<dbReference type="GO" id="GO:0046428">
    <property type="term" value="F:1,4-dihydroxy-2-naphthoate polyprenyltransferase activity"/>
    <property type="evidence" value="ECO:0007669"/>
    <property type="project" value="UniProtKB-UniRule"/>
</dbReference>
<dbReference type="PROSITE" id="PS51257">
    <property type="entry name" value="PROKAR_LIPOPROTEIN"/>
    <property type="match status" value="1"/>
</dbReference>
<dbReference type="Gene3D" id="1.10.357.140">
    <property type="entry name" value="UbiA prenyltransferase"/>
    <property type="match status" value="1"/>
</dbReference>
<feature type="transmembrane region" description="Helical" evidence="8">
    <location>
        <begin position="137"/>
        <end position="155"/>
    </location>
</feature>
<evidence type="ECO:0000256" key="2">
    <source>
        <dbReference type="ARBA" id="ARBA00022428"/>
    </source>
</evidence>
<dbReference type="OrthoDB" id="9767568at2"/>
<evidence type="ECO:0000313" key="11">
    <source>
        <dbReference type="EMBL" id="KAB5606741.1"/>
    </source>
</evidence>
<dbReference type="InterPro" id="IPR044878">
    <property type="entry name" value="UbiA_sf"/>
</dbReference>
<evidence type="ECO:0000256" key="7">
    <source>
        <dbReference type="ARBA" id="ARBA00023136"/>
    </source>
</evidence>
<dbReference type="Pfam" id="PF01040">
    <property type="entry name" value="UbiA"/>
    <property type="match status" value="1"/>
</dbReference>
<dbReference type="PIRSF" id="PIRSF005355">
    <property type="entry name" value="UBIAD1"/>
    <property type="match status" value="1"/>
</dbReference>
<feature type="region of interest" description="Disordered" evidence="10">
    <location>
        <begin position="99"/>
        <end position="125"/>
    </location>
</feature>
<keyword evidence="5 8" id="KW-0812">Transmembrane</keyword>
<comment type="function">
    <text evidence="8">Conversion of 1,4-dihydroxy-2-naphthoate (DHNA) to demethylmenaquinone (DMK).</text>
</comment>